<comment type="caution">
    <text evidence="3">The sequence shown here is derived from an EMBL/GenBank/DDBJ whole genome shotgun (WGS) entry which is preliminary data.</text>
</comment>
<dbReference type="CDD" id="cd00077">
    <property type="entry name" value="HDc"/>
    <property type="match status" value="1"/>
</dbReference>
<keyword evidence="4" id="KW-1185">Reference proteome</keyword>
<evidence type="ECO:0000256" key="1">
    <source>
        <dbReference type="ARBA" id="ARBA00022801"/>
    </source>
</evidence>
<evidence type="ECO:0000313" key="4">
    <source>
        <dbReference type="Proteomes" id="UP001200430"/>
    </source>
</evidence>
<dbReference type="EMBL" id="JAKGUD010000008">
    <property type="protein sequence ID" value="MCF4142868.1"/>
    <property type="molecule type" value="Genomic_DNA"/>
</dbReference>
<keyword evidence="1" id="KW-0378">Hydrolase</keyword>
<name>A0ABS9ENV2_9BACT</name>
<dbReference type="NCBIfam" id="TIGR00277">
    <property type="entry name" value="HDIG"/>
    <property type="match status" value="1"/>
</dbReference>
<dbReference type="Pfam" id="PF01966">
    <property type="entry name" value="HD"/>
    <property type="match status" value="1"/>
</dbReference>
<dbReference type="Proteomes" id="UP001200430">
    <property type="component" value="Unassembled WGS sequence"/>
</dbReference>
<dbReference type="SUPFAM" id="SSF109604">
    <property type="entry name" value="HD-domain/PDEase-like"/>
    <property type="match status" value="1"/>
</dbReference>
<dbReference type="PANTHER" id="PTHR37294:SF1">
    <property type="entry name" value="3'-5' EXORIBONUCLEASE YHAM"/>
    <property type="match status" value="1"/>
</dbReference>
<dbReference type="Gene3D" id="1.10.3210.10">
    <property type="entry name" value="Hypothetical protein af1432"/>
    <property type="match status" value="1"/>
</dbReference>
<reference evidence="3 4" key="1">
    <citation type="submission" date="2022-01" db="EMBL/GenBank/DDBJ databases">
        <title>Dethiosulfovibrio faecalis sp. nov., a novel proteolytic, non-sulfur-reducing bacterium isolated from a marine aquaculture solid waste bioreactor.</title>
        <authorList>
            <person name="Grabowski S."/>
            <person name="Apolinario E."/>
            <person name="Schneider N."/>
            <person name="Marshall C.W."/>
            <person name="Sowers K.R."/>
        </authorList>
    </citation>
    <scope>NUCLEOTIDE SEQUENCE [LARGE SCALE GENOMIC DNA]</scope>
    <source>
        <strain evidence="3 4">DSM 12537</strain>
    </source>
</reference>
<proteinExistence type="predicted"/>
<dbReference type="PANTHER" id="PTHR37294">
    <property type="entry name" value="3'-5' EXORIBONUCLEASE YHAM"/>
    <property type="match status" value="1"/>
</dbReference>
<dbReference type="InterPro" id="IPR012340">
    <property type="entry name" value="NA-bd_OB-fold"/>
</dbReference>
<protein>
    <submittedName>
        <fullName evidence="3">HD domain-containing protein</fullName>
    </submittedName>
</protein>
<dbReference type="SMART" id="SM00471">
    <property type="entry name" value="HDc"/>
    <property type="match status" value="1"/>
</dbReference>
<dbReference type="InterPro" id="IPR006675">
    <property type="entry name" value="HDIG_dom"/>
</dbReference>
<gene>
    <name evidence="3" type="ORF">L2W38_08555</name>
</gene>
<organism evidence="3 4">
    <name type="scientific">Dethiosulfovibrio marinus</name>
    <dbReference type="NCBI Taxonomy" id="133532"/>
    <lineage>
        <taxon>Bacteria</taxon>
        <taxon>Thermotogati</taxon>
        <taxon>Synergistota</taxon>
        <taxon>Synergistia</taxon>
        <taxon>Synergistales</taxon>
        <taxon>Dethiosulfovibrionaceae</taxon>
        <taxon>Dethiosulfovibrio</taxon>
    </lineage>
</organism>
<dbReference type="InterPro" id="IPR003607">
    <property type="entry name" value="HD/PDEase_dom"/>
</dbReference>
<dbReference type="Gene3D" id="2.40.50.140">
    <property type="entry name" value="Nucleic acid-binding proteins"/>
    <property type="match status" value="1"/>
</dbReference>
<sequence>MAETRKSVEDVKNLPVGEKFSSVGVVLDIHEKKDKNGKSYWTVSLMDKTGSMDAKIWGNAQWWDFREGVKSEIKDPASSTLVGNLKGSSIGVMGQVSEFRGKNQYNFNQVFLVDQEKEEYRPESFVQTSPVDVKELERRFDLLVDRCSGDVRSFMEELFSKDGDLWKKFRVMPAAVSHHHAYVHGLLEHSVTVTELALSMAEAIEGQARPDRSLVVAGGLLHDLGKLEAYVLNPGPGMTVEGTVIDHIALGYSRFEALAERYGLDRTVRTALGHILLSHHGLREYGSPVLPATPEALVVSAADELDFKLFCWGDSVSQLQGGVEPEDSVSDLNYSAQRRFWKWRPDGERS</sequence>
<evidence type="ECO:0000313" key="3">
    <source>
        <dbReference type="EMBL" id="MCF4142868.1"/>
    </source>
</evidence>
<dbReference type="PROSITE" id="PS51831">
    <property type="entry name" value="HD"/>
    <property type="match status" value="1"/>
</dbReference>
<evidence type="ECO:0000259" key="2">
    <source>
        <dbReference type="PROSITE" id="PS51831"/>
    </source>
</evidence>
<dbReference type="RefSeq" id="WP_236099584.1">
    <property type="nucleotide sequence ID" value="NZ_JAKGUD010000008.1"/>
</dbReference>
<dbReference type="InterPro" id="IPR006674">
    <property type="entry name" value="HD_domain"/>
</dbReference>
<dbReference type="InterPro" id="IPR050798">
    <property type="entry name" value="YhaM_exoribonuc/phosphodiest"/>
</dbReference>
<accession>A0ABS9ENV2</accession>
<feature type="domain" description="HD" evidence="2">
    <location>
        <begin position="186"/>
        <end position="308"/>
    </location>
</feature>